<comment type="cofactor">
    <cofactor evidence="2">
        <name>Mg(2+)</name>
        <dbReference type="ChEBI" id="CHEBI:18420"/>
    </cofactor>
    <text evidence="2">Binds 2 magnesium ions per subunit.</text>
</comment>
<dbReference type="FunFam" id="3.40.1180.10:FF:000001">
    <property type="entry name" value="(2E,6E)-farnesyl-diphosphate-specific ditrans,polycis-undecaprenyl-diphosphate synthase"/>
    <property type="match status" value="1"/>
</dbReference>
<feature type="binding site" evidence="2">
    <location>
        <position position="213"/>
    </location>
    <ligand>
        <name>Mg(2+)</name>
        <dbReference type="ChEBI" id="CHEBI:18420"/>
    </ligand>
</feature>
<dbReference type="PANTHER" id="PTHR10291">
    <property type="entry name" value="DEHYDRODOLICHYL DIPHOSPHATE SYNTHASE FAMILY MEMBER"/>
    <property type="match status" value="1"/>
</dbReference>
<evidence type="ECO:0000256" key="2">
    <source>
        <dbReference type="HAMAP-Rule" id="MF_01139"/>
    </source>
</evidence>
<dbReference type="NCBIfam" id="TIGR00055">
    <property type="entry name" value="uppS"/>
    <property type="match status" value="1"/>
</dbReference>
<dbReference type="Gene3D" id="3.40.1180.10">
    <property type="entry name" value="Decaprenyl diphosphate synthase-like"/>
    <property type="match status" value="1"/>
</dbReference>
<dbReference type="PANTHER" id="PTHR10291:SF0">
    <property type="entry name" value="DEHYDRODOLICHYL DIPHOSPHATE SYNTHASE 2"/>
    <property type="match status" value="1"/>
</dbReference>
<keyword evidence="2" id="KW-0479">Metal-binding</keyword>
<dbReference type="PROSITE" id="PS01066">
    <property type="entry name" value="UPP_SYNTHASE"/>
    <property type="match status" value="1"/>
</dbReference>
<evidence type="ECO:0000313" key="3">
    <source>
        <dbReference type="EMBL" id="QNO16452.1"/>
    </source>
</evidence>
<dbReference type="InterPro" id="IPR018520">
    <property type="entry name" value="UPP_synth-like_CS"/>
</dbReference>
<dbReference type="NCBIfam" id="NF011405">
    <property type="entry name" value="PRK14830.1"/>
    <property type="match status" value="1"/>
</dbReference>
<feature type="binding site" evidence="2">
    <location>
        <position position="31"/>
    </location>
    <ligand>
        <name>substrate</name>
    </ligand>
</feature>
<comment type="similarity">
    <text evidence="2">Belongs to the UPP synthase family.</text>
</comment>
<protein>
    <recommendedName>
        <fullName evidence="2">Isoprenyl transferase</fullName>
        <ecNumber evidence="2">2.5.1.-</ecNumber>
    </recommendedName>
</protein>
<feature type="binding site" evidence="2">
    <location>
        <position position="39"/>
    </location>
    <ligand>
        <name>substrate</name>
    </ligand>
</feature>
<feature type="binding site" evidence="2">
    <location>
        <begin position="27"/>
        <end position="30"/>
    </location>
    <ligand>
        <name>substrate</name>
    </ligand>
</feature>
<feature type="binding site" evidence="2">
    <location>
        <begin position="200"/>
        <end position="202"/>
    </location>
    <ligand>
        <name>substrate</name>
    </ligand>
</feature>
<feature type="binding site" evidence="2">
    <location>
        <begin position="71"/>
        <end position="73"/>
    </location>
    <ligand>
        <name>substrate</name>
    </ligand>
</feature>
<dbReference type="CDD" id="cd00475">
    <property type="entry name" value="Cis_IPPS"/>
    <property type="match status" value="1"/>
</dbReference>
<dbReference type="GO" id="GO:0045547">
    <property type="term" value="F:ditrans,polycis-polyprenyl diphosphate synthase [(2E,6E)-farnesyl diphosphate specific] activity"/>
    <property type="evidence" value="ECO:0007669"/>
    <property type="project" value="TreeGrafter"/>
</dbReference>
<name>A0A7G9WCP0_ALKCA</name>
<dbReference type="InterPro" id="IPR036424">
    <property type="entry name" value="UPP_synth-like_sf"/>
</dbReference>
<dbReference type="GO" id="GO:0000287">
    <property type="term" value="F:magnesium ion binding"/>
    <property type="evidence" value="ECO:0007669"/>
    <property type="project" value="UniProtKB-UniRule"/>
</dbReference>
<dbReference type="EMBL" id="CP058559">
    <property type="protein sequence ID" value="QNO16452.1"/>
    <property type="molecule type" value="Genomic_DNA"/>
</dbReference>
<evidence type="ECO:0000256" key="1">
    <source>
        <dbReference type="ARBA" id="ARBA00022679"/>
    </source>
</evidence>
<dbReference type="HAMAP" id="MF_01139">
    <property type="entry name" value="ISPT"/>
    <property type="match status" value="1"/>
</dbReference>
<feature type="binding site" evidence="2">
    <location>
        <position position="43"/>
    </location>
    <ligand>
        <name>substrate</name>
    </ligand>
</feature>
<keyword evidence="2" id="KW-0460">Magnesium</keyword>
<feature type="binding site" evidence="2">
    <location>
        <position position="194"/>
    </location>
    <ligand>
        <name>substrate</name>
    </ligand>
</feature>
<feature type="binding site" evidence="2">
    <location>
        <position position="26"/>
    </location>
    <ligand>
        <name>Mg(2+)</name>
        <dbReference type="ChEBI" id="CHEBI:18420"/>
    </ligand>
</feature>
<keyword evidence="4" id="KW-1185">Reference proteome</keyword>
<comment type="function">
    <text evidence="2">Catalyzes the condensation of isopentenyl diphosphate (IPP) with allylic pyrophosphates generating different type of terpenoids.</text>
</comment>
<dbReference type="Proteomes" id="UP000516160">
    <property type="component" value="Chromosome"/>
</dbReference>
<dbReference type="GO" id="GO:0016094">
    <property type="term" value="P:polyprenol biosynthetic process"/>
    <property type="evidence" value="ECO:0007669"/>
    <property type="project" value="TreeGrafter"/>
</dbReference>
<comment type="subunit">
    <text evidence="2">Homodimer.</text>
</comment>
<feature type="active site" description="Proton acceptor" evidence="2">
    <location>
        <position position="74"/>
    </location>
</feature>
<dbReference type="InterPro" id="IPR001441">
    <property type="entry name" value="UPP_synth-like"/>
</dbReference>
<proteinExistence type="inferred from homology"/>
<keyword evidence="1 2" id="KW-0808">Transferase</keyword>
<evidence type="ECO:0000313" key="4">
    <source>
        <dbReference type="Proteomes" id="UP000516160"/>
    </source>
</evidence>
<sequence>MFFRKDLIERVKKNGNIPKCIAIVMDGNGRWAQKRGLPRTAGHKMGVETVKKTTESCIKLGVKHLILYAFSTENWKRPKDEVDFLMKLPGEYFGEELNKIIENNVKITTIGDLSQLPSSTKETIEIAVERSENNTGLNLVFAINYGARQEILNATKRLFKTIKTEEINDITENDISKFIDSNLQNIPDPDLFIRPGGEVRISNFLLWQLAYSELFFISTLWPDFSEKHLCEAIDSFQNRERRYGGIKK</sequence>
<dbReference type="RefSeq" id="WP_213166845.1">
    <property type="nucleotide sequence ID" value="NZ_CP058559.1"/>
</dbReference>
<gene>
    <name evidence="3" type="ORF">HYG86_17560</name>
</gene>
<organism evidence="3 4">
    <name type="scientific">Alkalicella caledoniensis</name>
    <dbReference type="NCBI Taxonomy" id="2731377"/>
    <lineage>
        <taxon>Bacteria</taxon>
        <taxon>Bacillati</taxon>
        <taxon>Bacillota</taxon>
        <taxon>Clostridia</taxon>
        <taxon>Eubacteriales</taxon>
        <taxon>Proteinivoracaceae</taxon>
        <taxon>Alkalicella</taxon>
    </lineage>
</organism>
<reference evidence="3 4" key="1">
    <citation type="submission" date="2020-07" db="EMBL/GenBank/DDBJ databases">
        <title>Alkalicella. sp. LB2 genome.</title>
        <authorList>
            <person name="Postec A."/>
            <person name="Quemeneur M."/>
        </authorList>
    </citation>
    <scope>NUCLEOTIDE SEQUENCE [LARGE SCALE GENOMIC DNA]</scope>
    <source>
        <strain evidence="3 4">LB2</strain>
    </source>
</reference>
<dbReference type="SUPFAM" id="SSF64005">
    <property type="entry name" value="Undecaprenyl diphosphate synthase"/>
    <property type="match status" value="1"/>
</dbReference>
<feature type="active site" evidence="2">
    <location>
        <position position="26"/>
    </location>
</feature>
<accession>A0A7G9WCP0</accession>
<dbReference type="EC" id="2.5.1.-" evidence="2"/>
<feature type="binding site" evidence="2">
    <location>
        <position position="77"/>
    </location>
    <ligand>
        <name>substrate</name>
    </ligand>
</feature>
<feature type="binding site" evidence="2">
    <location>
        <position position="75"/>
    </location>
    <ligand>
        <name>substrate</name>
    </ligand>
</feature>
<dbReference type="KEGG" id="acae:HYG86_17560"/>
<dbReference type="Pfam" id="PF01255">
    <property type="entry name" value="Prenyltransf"/>
    <property type="match status" value="1"/>
</dbReference>
<dbReference type="AlphaFoldDB" id="A0A7G9WCP0"/>